<proteinExistence type="predicted"/>
<dbReference type="AlphaFoldDB" id="A0A0F9M2P1"/>
<comment type="caution">
    <text evidence="1">The sequence shown here is derived from an EMBL/GenBank/DDBJ whole genome shotgun (WGS) entry which is preliminary data.</text>
</comment>
<protein>
    <submittedName>
        <fullName evidence="1">Uncharacterized protein</fullName>
    </submittedName>
</protein>
<accession>A0A0F9M2P1</accession>
<dbReference type="EMBL" id="LAZR01011082">
    <property type="protein sequence ID" value="KKM63527.1"/>
    <property type="molecule type" value="Genomic_DNA"/>
</dbReference>
<evidence type="ECO:0000313" key="1">
    <source>
        <dbReference type="EMBL" id="KKM63527.1"/>
    </source>
</evidence>
<reference evidence="1" key="1">
    <citation type="journal article" date="2015" name="Nature">
        <title>Complex archaea that bridge the gap between prokaryotes and eukaryotes.</title>
        <authorList>
            <person name="Spang A."/>
            <person name="Saw J.H."/>
            <person name="Jorgensen S.L."/>
            <person name="Zaremba-Niedzwiedzka K."/>
            <person name="Martijn J."/>
            <person name="Lind A.E."/>
            <person name="van Eijk R."/>
            <person name="Schleper C."/>
            <person name="Guy L."/>
            <person name="Ettema T.J."/>
        </authorList>
    </citation>
    <scope>NUCLEOTIDE SEQUENCE</scope>
</reference>
<organism evidence="1">
    <name type="scientific">marine sediment metagenome</name>
    <dbReference type="NCBI Taxonomy" id="412755"/>
    <lineage>
        <taxon>unclassified sequences</taxon>
        <taxon>metagenomes</taxon>
        <taxon>ecological metagenomes</taxon>
    </lineage>
</organism>
<gene>
    <name evidence="1" type="ORF">LCGC14_1510570</name>
</gene>
<name>A0A0F9M2P1_9ZZZZ</name>
<sequence length="255" mass="30207">MTDNHTVVNNYGPNFNDSKLRREKLQLQKSRDLLNGEILTLENAHYHHIDYNINNDNHDNHVFISTKTHMKITSAQVRNPIVAEWYKIQLQENLRALKEGRKPRLKKVNKALNFNELKTQQHWSDKETTISSRIEKGLYEKIKKMNINKLIQNLIRSFLRFPKFRKDLLDKISYQFEQDFSGPILSEKWLEDTNVVTGIFSIVEKELLTFHFTFLSNFTVSYAIRVGLIHFRDLENQEPIDKEEVIPILNELIDN</sequence>